<dbReference type="EMBL" id="QLTK01000001">
    <property type="protein sequence ID" value="RAS38948.1"/>
    <property type="molecule type" value="Genomic_DNA"/>
</dbReference>
<dbReference type="GO" id="GO:0006281">
    <property type="term" value="P:DNA repair"/>
    <property type="evidence" value="ECO:0007669"/>
    <property type="project" value="UniProtKB-KW"/>
</dbReference>
<dbReference type="Pfam" id="PF13566">
    <property type="entry name" value="DUF4130"/>
    <property type="match status" value="1"/>
</dbReference>
<keyword evidence="3" id="KW-0004">4Fe-4S</keyword>
<comment type="caution">
    <text evidence="11">The sequence shown here is derived from an EMBL/GenBank/DDBJ whole genome shotgun (WGS) entry which is preliminary data.</text>
</comment>
<dbReference type="InterPro" id="IPR023875">
    <property type="entry name" value="DNA_repair_put"/>
</dbReference>
<evidence type="ECO:0000256" key="8">
    <source>
        <dbReference type="ARBA" id="ARBA00023014"/>
    </source>
</evidence>
<proteinExistence type="inferred from homology"/>
<evidence type="ECO:0000256" key="1">
    <source>
        <dbReference type="ARBA" id="ARBA00006521"/>
    </source>
</evidence>
<dbReference type="Proteomes" id="UP000248918">
    <property type="component" value="Unassembled WGS sequence"/>
</dbReference>
<evidence type="ECO:0000256" key="7">
    <source>
        <dbReference type="ARBA" id="ARBA00023004"/>
    </source>
</evidence>
<dbReference type="SUPFAM" id="SSF52141">
    <property type="entry name" value="Uracil-DNA glycosylase-like"/>
    <property type="match status" value="1"/>
</dbReference>
<evidence type="ECO:0000256" key="5">
    <source>
        <dbReference type="ARBA" id="ARBA00022763"/>
    </source>
</evidence>
<evidence type="ECO:0000313" key="12">
    <source>
        <dbReference type="Proteomes" id="UP000248918"/>
    </source>
</evidence>
<evidence type="ECO:0000256" key="6">
    <source>
        <dbReference type="ARBA" id="ARBA00022801"/>
    </source>
</evidence>
<dbReference type="InterPro" id="IPR051536">
    <property type="entry name" value="UDG_Type-4/5"/>
</dbReference>
<dbReference type="CDD" id="cd10030">
    <property type="entry name" value="UDG-F4_TTUDGA_SPO1dp_like"/>
    <property type="match status" value="1"/>
</dbReference>
<evidence type="ECO:0000256" key="4">
    <source>
        <dbReference type="ARBA" id="ARBA00022723"/>
    </source>
</evidence>
<dbReference type="InterPro" id="IPR005122">
    <property type="entry name" value="Uracil-DNA_glycosylase-like"/>
</dbReference>
<dbReference type="InterPro" id="IPR005273">
    <property type="entry name" value="Ura-DNA_glyco_family4"/>
</dbReference>
<dbReference type="NCBIfam" id="TIGR00758">
    <property type="entry name" value="UDG_fam4"/>
    <property type="match status" value="1"/>
</dbReference>
<dbReference type="Pfam" id="PF03167">
    <property type="entry name" value="UDG"/>
    <property type="match status" value="1"/>
</dbReference>
<keyword evidence="8" id="KW-0411">Iron-sulfur</keyword>
<dbReference type="SMART" id="SM00986">
    <property type="entry name" value="UDG"/>
    <property type="match status" value="1"/>
</dbReference>
<organism evidence="11 12">
    <name type="scientific">Paraburkholderia bryophila</name>
    <dbReference type="NCBI Taxonomy" id="420952"/>
    <lineage>
        <taxon>Bacteria</taxon>
        <taxon>Pseudomonadati</taxon>
        <taxon>Pseudomonadota</taxon>
        <taxon>Betaproteobacteria</taxon>
        <taxon>Burkholderiales</taxon>
        <taxon>Burkholderiaceae</taxon>
        <taxon>Paraburkholderia</taxon>
    </lineage>
</organism>
<dbReference type="PANTHER" id="PTHR33693">
    <property type="entry name" value="TYPE-5 URACIL-DNA GLYCOSYLASE"/>
    <property type="match status" value="1"/>
</dbReference>
<dbReference type="InterPro" id="IPR036895">
    <property type="entry name" value="Uracil-DNA_glycosylase-like_sf"/>
</dbReference>
<keyword evidence="6" id="KW-0378">Hydrolase</keyword>
<protein>
    <recommendedName>
        <fullName evidence="2">Type-4 uracil-DNA glycosylase</fullName>
    </recommendedName>
</protein>
<dbReference type="RefSeq" id="WP_111928957.1">
    <property type="nucleotide sequence ID" value="NZ_CADFFP010000004.1"/>
</dbReference>
<dbReference type="OrthoDB" id="5290748at2"/>
<name>A0A329CX29_9BURK</name>
<dbReference type="AlphaFoldDB" id="A0A329CX29"/>
<dbReference type="GO" id="GO:0051539">
    <property type="term" value="F:4 iron, 4 sulfur cluster binding"/>
    <property type="evidence" value="ECO:0007669"/>
    <property type="project" value="UniProtKB-KW"/>
</dbReference>
<dbReference type="SMART" id="SM00987">
    <property type="entry name" value="UreE_C"/>
    <property type="match status" value="1"/>
</dbReference>
<dbReference type="PANTHER" id="PTHR33693:SF9">
    <property type="entry name" value="TYPE-4 URACIL-DNA GLYCOSYLASE"/>
    <property type="match status" value="1"/>
</dbReference>
<feature type="domain" description="Uracil-DNA glycosylase-like" evidence="10">
    <location>
        <begin position="314"/>
        <end position="469"/>
    </location>
</feature>
<dbReference type="GO" id="GO:0046872">
    <property type="term" value="F:metal ion binding"/>
    <property type="evidence" value="ECO:0007669"/>
    <property type="project" value="UniProtKB-KW"/>
</dbReference>
<keyword evidence="7" id="KW-0408">Iron</keyword>
<dbReference type="Gene3D" id="3.40.470.10">
    <property type="entry name" value="Uracil-DNA glycosylase-like domain"/>
    <property type="match status" value="1"/>
</dbReference>
<evidence type="ECO:0000259" key="10">
    <source>
        <dbReference type="SMART" id="SM00986"/>
    </source>
</evidence>
<accession>A0A329CX29</accession>
<sequence length="496" mass="55218">MHAVLIDDHFAAWRAASLEALNRGLAPETIEWRVKTAPESLPESPQTLALFECHEPREVAPSPTRGVQVSKELAALLQDAALFRDPQRWAFLYKVLWRWQHGDRTVASPADADGARLHRMAKSVRRAKHDMIAYVRFRRQTAAAPTPEYIAWYEPAHDVLRWAAEHFSQRMGRSTWMIATPHGAAFWDGDQLHLEQRRALPDEHRGNPEDDAEALWLAYYRSTFNPARLNQAALEQHMPVRFWKGLPEAHLIPTLISAAKSGAQRVAQAGSVGALDGKSIPVEAEFAQPAREPPSSLDRCRRCELWRHATQAVGGSGPGDARIMLIGEQPGDQEDLAGQPFVGPAGQLLDSAIARAGLLRAQLYLTNAVKHFKWEPRGKRRLHKTPGQQEIAACGYWLERELLAVRPAVIVALGATALNALLQRKVSLKDYTGAPFEAAGGWAIATWHPSFALRQQSDASRDKVLDEIGNALMRARRLADELLAPNTQTQRDHPQG</sequence>
<keyword evidence="5" id="KW-0227">DNA damage</keyword>
<keyword evidence="9" id="KW-0234">DNA repair</keyword>
<dbReference type="GO" id="GO:0097506">
    <property type="term" value="F:deaminated base DNA N-glycosylase activity"/>
    <property type="evidence" value="ECO:0007669"/>
    <property type="project" value="UniProtKB-ARBA"/>
</dbReference>
<dbReference type="NCBIfam" id="TIGR03915">
    <property type="entry name" value="SAM_7_link_chp"/>
    <property type="match status" value="1"/>
</dbReference>
<gene>
    <name evidence="11" type="ORF">BX591_101278</name>
</gene>
<comment type="similarity">
    <text evidence="1">Belongs to the uracil-DNA glycosylase (UDG) superfamily. Type 4 (UDGa) family.</text>
</comment>
<dbReference type="InterPro" id="IPR025404">
    <property type="entry name" value="DUF4130"/>
</dbReference>
<evidence type="ECO:0000256" key="2">
    <source>
        <dbReference type="ARBA" id="ARBA00019403"/>
    </source>
</evidence>
<evidence type="ECO:0000313" key="11">
    <source>
        <dbReference type="EMBL" id="RAS38948.1"/>
    </source>
</evidence>
<keyword evidence="4" id="KW-0479">Metal-binding</keyword>
<evidence type="ECO:0000256" key="9">
    <source>
        <dbReference type="ARBA" id="ARBA00023204"/>
    </source>
</evidence>
<dbReference type="NCBIfam" id="TIGR03914">
    <property type="entry name" value="UDG_fam_dom"/>
    <property type="match status" value="1"/>
</dbReference>
<evidence type="ECO:0000256" key="3">
    <source>
        <dbReference type="ARBA" id="ARBA00022485"/>
    </source>
</evidence>
<reference evidence="11 12" key="1">
    <citation type="submission" date="2018-06" db="EMBL/GenBank/DDBJ databases">
        <title>Genomic Encyclopedia of Type Strains, Phase III (KMG-III): the genomes of soil and plant-associated and newly described type strains.</title>
        <authorList>
            <person name="Whitman W."/>
        </authorList>
    </citation>
    <scope>NUCLEOTIDE SEQUENCE [LARGE SCALE GENOMIC DNA]</scope>
    <source>
        <strain evidence="11 12">LMG 23644</strain>
    </source>
</reference>